<proteinExistence type="predicted"/>
<accession>A0A9K3PDV4</accession>
<feature type="region of interest" description="Disordered" evidence="1">
    <location>
        <begin position="48"/>
        <end position="86"/>
    </location>
</feature>
<protein>
    <submittedName>
        <fullName evidence="2">Uncharacterized protein</fullName>
    </submittedName>
</protein>
<gene>
    <name evidence="2" type="ORF">IV203_022060</name>
</gene>
<organism evidence="2 3">
    <name type="scientific">Nitzschia inconspicua</name>
    <dbReference type="NCBI Taxonomy" id="303405"/>
    <lineage>
        <taxon>Eukaryota</taxon>
        <taxon>Sar</taxon>
        <taxon>Stramenopiles</taxon>
        <taxon>Ochrophyta</taxon>
        <taxon>Bacillariophyta</taxon>
        <taxon>Bacillariophyceae</taxon>
        <taxon>Bacillariophycidae</taxon>
        <taxon>Bacillariales</taxon>
        <taxon>Bacillariaceae</taxon>
        <taxon>Nitzschia</taxon>
    </lineage>
</organism>
<keyword evidence="3" id="KW-1185">Reference proteome</keyword>
<name>A0A9K3PDV4_9STRA</name>
<reference evidence="2" key="2">
    <citation type="submission" date="2021-04" db="EMBL/GenBank/DDBJ databases">
        <authorList>
            <person name="Podell S."/>
        </authorList>
    </citation>
    <scope>NUCLEOTIDE SEQUENCE</scope>
    <source>
        <strain evidence="2">Hildebrandi</strain>
    </source>
</reference>
<dbReference type="EMBL" id="JAGRRH010000023">
    <property type="protein sequence ID" value="KAG7344052.1"/>
    <property type="molecule type" value="Genomic_DNA"/>
</dbReference>
<feature type="compositionally biased region" description="Basic and acidic residues" evidence="1">
    <location>
        <begin position="49"/>
        <end position="69"/>
    </location>
</feature>
<sequence>MEKIGSPRHVVAVAATIEAIKPKESIAEEDESLIPLWWEKSLEYLNPGNDDRPRAIVERPSHRQGCKEKNPRRKSKTVKTNIHSNI</sequence>
<dbReference type="AlphaFoldDB" id="A0A9K3PDV4"/>
<comment type="caution">
    <text evidence="2">The sequence shown here is derived from an EMBL/GenBank/DDBJ whole genome shotgun (WGS) entry which is preliminary data.</text>
</comment>
<evidence type="ECO:0000313" key="2">
    <source>
        <dbReference type="EMBL" id="KAG7344052.1"/>
    </source>
</evidence>
<dbReference type="Proteomes" id="UP000693970">
    <property type="component" value="Unassembled WGS sequence"/>
</dbReference>
<evidence type="ECO:0000313" key="3">
    <source>
        <dbReference type="Proteomes" id="UP000693970"/>
    </source>
</evidence>
<evidence type="ECO:0000256" key="1">
    <source>
        <dbReference type="SAM" id="MobiDB-lite"/>
    </source>
</evidence>
<reference evidence="2" key="1">
    <citation type="journal article" date="2021" name="Sci. Rep.">
        <title>Diploid genomic architecture of Nitzschia inconspicua, an elite biomass production diatom.</title>
        <authorList>
            <person name="Oliver A."/>
            <person name="Podell S."/>
            <person name="Pinowska A."/>
            <person name="Traller J.C."/>
            <person name="Smith S.R."/>
            <person name="McClure R."/>
            <person name="Beliaev A."/>
            <person name="Bohutskyi P."/>
            <person name="Hill E.A."/>
            <person name="Rabines A."/>
            <person name="Zheng H."/>
            <person name="Allen L.Z."/>
            <person name="Kuo A."/>
            <person name="Grigoriev I.V."/>
            <person name="Allen A.E."/>
            <person name="Hazlebeck D."/>
            <person name="Allen E.E."/>
        </authorList>
    </citation>
    <scope>NUCLEOTIDE SEQUENCE</scope>
    <source>
        <strain evidence="2">Hildebrandi</strain>
    </source>
</reference>